<gene>
    <name evidence="2" type="ORF">LCPAC102_00740</name>
</gene>
<sequence length="135" mass="14578">MGPSWLSWVNFILLIFIIIIIVLLSFFGGGLIKGVNYSITEFSPTAENVELKTGTNVMGIGAPTVDQTVLILPNSNNRKGLTFRISNVSTDGNDMIVQPANSVTIDTNPIGNIIEAGKSAAFIAINDNNSFLRYE</sequence>
<protein>
    <submittedName>
        <fullName evidence="2">Uncharacterized protein</fullName>
    </submittedName>
</protein>
<feature type="transmembrane region" description="Helical" evidence="1">
    <location>
        <begin position="6"/>
        <end position="27"/>
    </location>
</feature>
<reference evidence="2" key="1">
    <citation type="journal article" date="2019" name="MBio">
        <title>Virus Genomes from Deep Sea Sediments Expand the Ocean Megavirome and Support Independent Origins of Viral Gigantism.</title>
        <authorList>
            <person name="Backstrom D."/>
            <person name="Yutin N."/>
            <person name="Jorgensen S.L."/>
            <person name="Dharamshi J."/>
            <person name="Homa F."/>
            <person name="Zaremba-Niedwiedzka K."/>
            <person name="Spang A."/>
            <person name="Wolf Y.I."/>
            <person name="Koonin E.V."/>
            <person name="Ettema T.J."/>
        </authorList>
    </citation>
    <scope>NUCLEOTIDE SEQUENCE</scope>
</reference>
<evidence type="ECO:0000256" key="1">
    <source>
        <dbReference type="SAM" id="Phobius"/>
    </source>
</evidence>
<organism evidence="2">
    <name type="scientific">Pithovirus LCPAC102</name>
    <dbReference type="NCBI Taxonomy" id="2506587"/>
    <lineage>
        <taxon>Viruses</taxon>
        <taxon>Pithoviruses</taxon>
    </lineage>
</organism>
<evidence type="ECO:0000313" key="2">
    <source>
        <dbReference type="EMBL" id="QBK90164.1"/>
    </source>
</evidence>
<keyword evidence="1" id="KW-0472">Membrane</keyword>
<accession>A0A481Z3X9</accession>
<keyword evidence="1" id="KW-0812">Transmembrane</keyword>
<name>A0A481Z3X9_9VIRU</name>
<keyword evidence="1" id="KW-1133">Transmembrane helix</keyword>
<dbReference type="EMBL" id="MK500467">
    <property type="protein sequence ID" value="QBK90164.1"/>
    <property type="molecule type" value="Genomic_DNA"/>
</dbReference>
<proteinExistence type="predicted"/>